<protein>
    <recommendedName>
        <fullName evidence="1">F-box domain-containing protein</fullName>
    </recommendedName>
</protein>
<organism evidence="2 3">
    <name type="scientific">Microthyrium microscopicum</name>
    <dbReference type="NCBI Taxonomy" id="703497"/>
    <lineage>
        <taxon>Eukaryota</taxon>
        <taxon>Fungi</taxon>
        <taxon>Dikarya</taxon>
        <taxon>Ascomycota</taxon>
        <taxon>Pezizomycotina</taxon>
        <taxon>Dothideomycetes</taxon>
        <taxon>Dothideomycetes incertae sedis</taxon>
        <taxon>Microthyriales</taxon>
        <taxon>Microthyriaceae</taxon>
        <taxon>Microthyrium</taxon>
    </lineage>
</organism>
<dbReference type="Pfam" id="PF00646">
    <property type="entry name" value="F-box"/>
    <property type="match status" value="1"/>
</dbReference>
<dbReference type="Proteomes" id="UP000799302">
    <property type="component" value="Unassembled WGS sequence"/>
</dbReference>
<sequence length="451" mass="53046">MAQQDTEMGEPSLPVVTLAELALETPSHIWKCHQPWAIPFYHLLNSSAFLIDPTTGRDFQVFTKLPLEIQWTILEKCDAPTLFNLMRTCRSIRKRVEPLFWSHPKVWYYASMNDIPAHHTWKANRKFENEFCKQIQQVEFCLTNRWYDSILGGDIDVPTKKEYETAGSSFWQLFRLIYPSAKRVVITSWFIEKLADVDEYYLSLLRMAPRGLSVSVAVNTKSRSSPMPSKFNRYRLEEDSRLILVEQGWIQYRVHPPRIKVSGIVGKFITWYWKELDLNNWHHSLRYLRTEAYEKYRFGDQRCLPFECQHPGCDVAFTQAGDYASHFHSVRPHDGWMTSSNIADGNYKALVSPGILPQQVERFLLKQEHQYNREKMAVAQIGEELRQEWGEWGSEQQRDYEERFCAQLKSDSTFQCQGDPRESLEYCKLRGRMKFWRNLQIVESGGVLPND</sequence>
<keyword evidence="3" id="KW-1185">Reference proteome</keyword>
<evidence type="ECO:0000313" key="3">
    <source>
        <dbReference type="Proteomes" id="UP000799302"/>
    </source>
</evidence>
<dbReference type="InterPro" id="IPR001810">
    <property type="entry name" value="F-box_dom"/>
</dbReference>
<evidence type="ECO:0000313" key="2">
    <source>
        <dbReference type="EMBL" id="KAF2675352.1"/>
    </source>
</evidence>
<dbReference type="EMBL" id="MU004230">
    <property type="protein sequence ID" value="KAF2675352.1"/>
    <property type="molecule type" value="Genomic_DNA"/>
</dbReference>
<name>A0A6A6UT98_9PEZI</name>
<dbReference type="AlphaFoldDB" id="A0A6A6UT98"/>
<dbReference type="OrthoDB" id="5397557at2759"/>
<feature type="domain" description="F-box" evidence="1">
    <location>
        <begin position="63"/>
        <end position="96"/>
    </location>
</feature>
<proteinExistence type="predicted"/>
<gene>
    <name evidence="2" type="ORF">BT63DRAFT_420551</name>
</gene>
<dbReference type="SUPFAM" id="SSF81383">
    <property type="entry name" value="F-box domain"/>
    <property type="match status" value="1"/>
</dbReference>
<dbReference type="InterPro" id="IPR036047">
    <property type="entry name" value="F-box-like_dom_sf"/>
</dbReference>
<reference evidence="2" key="1">
    <citation type="journal article" date="2020" name="Stud. Mycol.">
        <title>101 Dothideomycetes genomes: a test case for predicting lifestyles and emergence of pathogens.</title>
        <authorList>
            <person name="Haridas S."/>
            <person name="Albert R."/>
            <person name="Binder M."/>
            <person name="Bloem J."/>
            <person name="Labutti K."/>
            <person name="Salamov A."/>
            <person name="Andreopoulos B."/>
            <person name="Baker S."/>
            <person name="Barry K."/>
            <person name="Bills G."/>
            <person name="Bluhm B."/>
            <person name="Cannon C."/>
            <person name="Castanera R."/>
            <person name="Culley D."/>
            <person name="Daum C."/>
            <person name="Ezra D."/>
            <person name="Gonzalez J."/>
            <person name="Henrissat B."/>
            <person name="Kuo A."/>
            <person name="Liang C."/>
            <person name="Lipzen A."/>
            <person name="Lutzoni F."/>
            <person name="Magnuson J."/>
            <person name="Mondo S."/>
            <person name="Nolan M."/>
            <person name="Ohm R."/>
            <person name="Pangilinan J."/>
            <person name="Park H.-J."/>
            <person name="Ramirez L."/>
            <person name="Alfaro M."/>
            <person name="Sun H."/>
            <person name="Tritt A."/>
            <person name="Yoshinaga Y."/>
            <person name="Zwiers L.-H."/>
            <person name="Turgeon B."/>
            <person name="Goodwin S."/>
            <person name="Spatafora J."/>
            <person name="Crous P."/>
            <person name="Grigoriev I."/>
        </authorList>
    </citation>
    <scope>NUCLEOTIDE SEQUENCE</scope>
    <source>
        <strain evidence="2">CBS 115976</strain>
    </source>
</reference>
<accession>A0A6A6UT98</accession>
<evidence type="ECO:0000259" key="1">
    <source>
        <dbReference type="Pfam" id="PF00646"/>
    </source>
</evidence>